<dbReference type="PROSITE" id="PS50235">
    <property type="entry name" value="USP_3"/>
    <property type="match status" value="1"/>
</dbReference>
<dbReference type="InterPro" id="IPR028889">
    <property type="entry name" value="USP"/>
</dbReference>
<dbReference type="GO" id="GO:0004843">
    <property type="term" value="F:cysteine-type deubiquitinase activity"/>
    <property type="evidence" value="ECO:0007669"/>
    <property type="project" value="InterPro"/>
</dbReference>
<dbReference type="WBParaSite" id="TREG1_81800.2">
    <property type="protein sequence ID" value="TREG1_81800.2"/>
    <property type="gene ID" value="TREG1_81800"/>
</dbReference>
<reference evidence="3" key="2">
    <citation type="submission" date="2023-11" db="UniProtKB">
        <authorList>
            <consortium name="WormBaseParasite"/>
        </authorList>
    </citation>
    <scope>IDENTIFICATION</scope>
</reference>
<evidence type="ECO:0000313" key="2">
    <source>
        <dbReference type="Proteomes" id="UP000050795"/>
    </source>
</evidence>
<organism evidence="2 3">
    <name type="scientific">Trichobilharzia regenti</name>
    <name type="common">Nasal bird schistosome</name>
    <dbReference type="NCBI Taxonomy" id="157069"/>
    <lineage>
        <taxon>Eukaryota</taxon>
        <taxon>Metazoa</taxon>
        <taxon>Spiralia</taxon>
        <taxon>Lophotrochozoa</taxon>
        <taxon>Platyhelminthes</taxon>
        <taxon>Trematoda</taxon>
        <taxon>Digenea</taxon>
        <taxon>Strigeidida</taxon>
        <taxon>Schistosomatoidea</taxon>
        <taxon>Schistosomatidae</taxon>
        <taxon>Trichobilharzia</taxon>
    </lineage>
</organism>
<evidence type="ECO:0000259" key="1">
    <source>
        <dbReference type="PROSITE" id="PS50235"/>
    </source>
</evidence>
<dbReference type="AlphaFoldDB" id="A0AA85KGN3"/>
<dbReference type="InterPro" id="IPR050164">
    <property type="entry name" value="Peptidase_C19"/>
</dbReference>
<dbReference type="Pfam" id="PF00443">
    <property type="entry name" value="UCH"/>
    <property type="match status" value="1"/>
</dbReference>
<proteinExistence type="predicted"/>
<dbReference type="PANTHER" id="PTHR24006">
    <property type="entry name" value="UBIQUITIN CARBOXYL-TERMINAL HYDROLASE"/>
    <property type="match status" value="1"/>
</dbReference>
<dbReference type="SUPFAM" id="SSF48371">
    <property type="entry name" value="ARM repeat"/>
    <property type="match status" value="1"/>
</dbReference>
<evidence type="ECO:0000313" key="3">
    <source>
        <dbReference type="WBParaSite" id="TREG1_81800.2"/>
    </source>
</evidence>
<dbReference type="InterPro" id="IPR018200">
    <property type="entry name" value="USP_CS"/>
</dbReference>
<reference evidence="2" key="1">
    <citation type="submission" date="2022-06" db="EMBL/GenBank/DDBJ databases">
        <authorList>
            <person name="Berger JAMES D."/>
            <person name="Berger JAMES D."/>
        </authorList>
    </citation>
    <scope>NUCLEOTIDE SEQUENCE [LARGE SCALE GENOMIC DNA]</scope>
</reference>
<dbReference type="InterPro" id="IPR001394">
    <property type="entry name" value="Peptidase_C19_UCH"/>
</dbReference>
<dbReference type="GO" id="GO:0016579">
    <property type="term" value="P:protein deubiquitination"/>
    <property type="evidence" value="ECO:0007669"/>
    <property type="project" value="InterPro"/>
</dbReference>
<dbReference type="Gene3D" id="3.90.70.10">
    <property type="entry name" value="Cysteine proteinases"/>
    <property type="match status" value="1"/>
</dbReference>
<feature type="domain" description="USP" evidence="1">
    <location>
        <begin position="531"/>
        <end position="717"/>
    </location>
</feature>
<dbReference type="GO" id="GO:0005634">
    <property type="term" value="C:nucleus"/>
    <property type="evidence" value="ECO:0007669"/>
    <property type="project" value="TreeGrafter"/>
</dbReference>
<dbReference type="SUPFAM" id="SSF54001">
    <property type="entry name" value="Cysteine proteinases"/>
    <property type="match status" value="1"/>
</dbReference>
<dbReference type="PROSITE" id="PS00972">
    <property type="entry name" value="USP_1"/>
    <property type="match status" value="1"/>
</dbReference>
<dbReference type="GO" id="GO:0005829">
    <property type="term" value="C:cytosol"/>
    <property type="evidence" value="ECO:0007669"/>
    <property type="project" value="TreeGrafter"/>
</dbReference>
<dbReference type="Proteomes" id="UP000050795">
    <property type="component" value="Unassembled WGS sequence"/>
</dbReference>
<accession>A0AA85KGN3</accession>
<dbReference type="InterPro" id="IPR016024">
    <property type="entry name" value="ARM-type_fold"/>
</dbReference>
<name>A0AA85KGN3_TRIRE</name>
<keyword evidence="2" id="KW-1185">Reference proteome</keyword>
<sequence length="717" mass="81268">MDKLIAGVLISDHPESIKILLLRKLRDHVGKIDNTDSLKDAIVICITYIHENPGITDSFSNEVYSLLVSIEARLSDESIAYVSQKVTDSFGHNIPHSLPAILANYVKNIFKRHVMVCFQSVVRDTRQLISLHAGLDNVLKHNLMDNDEQLYLCVQHTLDNLSTHEMGGYDISDENYLDLVSKMFQILLGLCSQVFLENISCNSLEAELAQCISRSIIKFAAQPSLSASSKLNAGVLSEHVNSLVQDVLVDTDNAYHYISVSSILSELQNFCPDNAVLSETICGFIDQLSQRHINTIESCFSVLRRLTAWLTWPEITTHRSALDIWLIGFQCEMFRRFSPKGSQFSVNFWSEFINWQLKFLLELMNRSQLPHESTINALAFLILCEEGRRDRCVYDTVSQLAPVLNKLISMYASDRLNESYRDILLRLYAVSRLLNVMITSESHLSKASALNRKFLTDLLGKFHSNFKDDDVDVWDSRSNIYKLEVLTKFASQAGIRIRKIWERWDLTSSVQLINTYPSISQKANRSVTGYSGLLNVGNTCYANAALQLLYHCSEFRRALLDFHRPYSSTSKIVTSCSSLSTNLSSYSQNSNVNSSNNLSLQAAHFCDNVHRSDNGSVPFGNEGSLHAHLFSLFHSLDTHQIPTVRDLRAVLTVTKPAHFVSGEQQDAAEYLNYLLDRLHEEELRCKRRKSLTLNTCSRMIPIQQMIKSLSLGLIYPH</sequence>
<dbReference type="InterPro" id="IPR038765">
    <property type="entry name" value="Papain-like_cys_pep_sf"/>
</dbReference>
<protein>
    <recommendedName>
        <fullName evidence="1">USP domain-containing protein</fullName>
    </recommendedName>
</protein>